<evidence type="ECO:0000313" key="3">
    <source>
        <dbReference type="Proteomes" id="UP000815677"/>
    </source>
</evidence>
<evidence type="ECO:0008006" key="4">
    <source>
        <dbReference type="Google" id="ProtNLM"/>
    </source>
</evidence>
<keyword evidence="3" id="KW-1185">Reference proteome</keyword>
<proteinExistence type="predicted"/>
<evidence type="ECO:0000313" key="2">
    <source>
        <dbReference type="EMBL" id="GAT48763.1"/>
    </source>
</evidence>
<name>A0ABQ0LCC6_MYCCL</name>
<gene>
    <name evidence="2" type="ORF">MCHLO_06141</name>
</gene>
<dbReference type="EMBL" id="DF844937">
    <property type="protein sequence ID" value="GAT48763.1"/>
    <property type="molecule type" value="Genomic_DNA"/>
</dbReference>
<reference evidence="2" key="1">
    <citation type="submission" date="2014-09" db="EMBL/GenBank/DDBJ databases">
        <title>Genome sequence of the luminous mushroom Mycena chlorophos for searching fungal bioluminescence genes.</title>
        <authorList>
            <person name="Tanaka Y."/>
            <person name="Kasuga D."/>
            <person name="Oba Y."/>
            <person name="Hase S."/>
            <person name="Sato K."/>
            <person name="Oba Y."/>
            <person name="Sakakibara Y."/>
        </authorList>
    </citation>
    <scope>NUCLEOTIDE SEQUENCE</scope>
</reference>
<evidence type="ECO:0000256" key="1">
    <source>
        <dbReference type="SAM" id="MobiDB-lite"/>
    </source>
</evidence>
<sequence>MRYLTAWMVLAHLEVLHRCGRNTHERGGRVYVVSYRYVEDEKETGGASYTISKHQHQQAAQKLHRWSCANGSWGSSEAPARHGQDPGMEDRCSCK</sequence>
<feature type="region of interest" description="Disordered" evidence="1">
    <location>
        <begin position="72"/>
        <end position="95"/>
    </location>
</feature>
<feature type="compositionally biased region" description="Basic and acidic residues" evidence="1">
    <location>
        <begin position="79"/>
        <end position="95"/>
    </location>
</feature>
<organism evidence="2 3">
    <name type="scientific">Mycena chlorophos</name>
    <name type="common">Agaric fungus</name>
    <name type="synonym">Agaricus chlorophos</name>
    <dbReference type="NCBI Taxonomy" id="658473"/>
    <lineage>
        <taxon>Eukaryota</taxon>
        <taxon>Fungi</taxon>
        <taxon>Dikarya</taxon>
        <taxon>Basidiomycota</taxon>
        <taxon>Agaricomycotina</taxon>
        <taxon>Agaricomycetes</taxon>
        <taxon>Agaricomycetidae</taxon>
        <taxon>Agaricales</taxon>
        <taxon>Marasmiineae</taxon>
        <taxon>Mycenaceae</taxon>
        <taxon>Mycena</taxon>
    </lineage>
</organism>
<accession>A0ABQ0LCC6</accession>
<protein>
    <recommendedName>
        <fullName evidence="4">Secreted protein</fullName>
    </recommendedName>
</protein>
<dbReference type="Proteomes" id="UP000815677">
    <property type="component" value="Unassembled WGS sequence"/>
</dbReference>